<evidence type="ECO:0000256" key="1">
    <source>
        <dbReference type="SAM" id="MobiDB-lite"/>
    </source>
</evidence>
<feature type="domain" description="Reverse transcriptase Ty1/copia-type" evidence="2">
    <location>
        <begin position="1040"/>
        <end position="1126"/>
    </location>
</feature>
<gene>
    <name evidence="4" type="ORF">Tci_015247</name>
</gene>
<feature type="region of interest" description="Disordered" evidence="1">
    <location>
        <begin position="479"/>
        <end position="502"/>
    </location>
</feature>
<dbReference type="Pfam" id="PF07727">
    <property type="entry name" value="RVT_2"/>
    <property type="match status" value="2"/>
</dbReference>
<dbReference type="PANTHER" id="PTHR11439:SF495">
    <property type="entry name" value="REVERSE TRANSCRIPTASE, RNA-DEPENDENT DNA POLYMERASE-RELATED"/>
    <property type="match status" value="1"/>
</dbReference>
<evidence type="ECO:0000259" key="3">
    <source>
        <dbReference type="Pfam" id="PF13976"/>
    </source>
</evidence>
<feature type="region of interest" description="Disordered" evidence="1">
    <location>
        <begin position="178"/>
        <end position="198"/>
    </location>
</feature>
<name>A0A6L2K2N5_TANCI</name>
<sequence>MLFQHMFDEYLNPSPSVDLQVPTVIASEPAVLTSTPSSTTIDQDAPSIIKPKSYKDVLTKYYWIKAMQEELNEFECLEVWELVHSSDCVMIITLKWICKVKLDELGGVLKNKARLVVRGYRQEEDIDFEESFALDARLEAIRIFIAFVAHINVVVYQMDVKTSFLNGILREEVYVSQPDRNSPKAPSIQHSDTPMVEKSKLDEDLQGKVVDPTRYREMISTLIYLIASRPDLVIVVCICARYQTKPTVGIKRLLSAVEVTAASYDVTVAVFAQMVAAAKLPVLNPGKFKLWKIRIEQYFLMTVPLMEAIKKRFGDLETLSMDDFYNNLKIYEAEVIGSSSTSQNTQNVAFVSSNITSSTNKAVKIAHGVSTANSKDNASTLPNVNSLRNRLEVADGNADNESKEIPQEDKKEYRALKHQDNKNRETTRRIVPVENTTSNALVSQYWISESEDENETKSKSKQGKPSFAKVEFVKLNEQVKSPRESVKQKETQRQAKHLRKNSQCPRVLIKSGLKTLNTARQNSSRAVVSINTTRLINTACTRTTVNCARPATNVFNRAHSHVRRPFNRHMTGNLSYLSEYEEINGGYVAFGEDPKGGKITDTECVVLSPNFKLLNESQVLLRVLRQNNMYSVDLKNVVPSGCLTCLFAKATLDESNLWHRRLRHINFKTMNKLKGKQHKASCKTKTVQLEWRQYLTKITYCYHYALKIHYSLLLIDAGFKPSGEEEKKDVKPLGNKYYDVPSPEDLRIHQKKDTTVNSTNNITNVSPTVNAFGIKLDLNNSSLNNDLKSHNDLNNWYQSLVAHDLRSTRLDLNNMRLNNDLRSHNDLHNWYQSLVDHDLGSIRFEDDERRIRDMNKNAEEESSDKGIDIIKKRKAGSRMNRMSKRQKTNVDLEEEEKLKKFLKIVLDEEGIINYEVLDKIFPIINWESKFYHYDRHGAEGIYYRIFKSDKSSRWIKSFSKMVTRFDRLDLVELYNLVMQRFETTTLEELASLKKTTLGKDISNPLIVDSLIKTIWLSMHHVITMTHWLFQNKWLLINYHPTVYIWVYKNKKDERGVVVRNKARLVAQGHRQEEGIDYDEVFAPLARIEAIRIFLAFASYIEFIVYQMDVKSAFLCGKINEEDKYVVEILKKFDFLSVKTASTPIETKKPLVKDEEAVDVDVHFYRSMICSLMYLTSSRPDIMYAVCACSRFQVTPKTSHLQPIKRIFRYLKGQPKLGLWYVRESAFDLEAYSNSDYAGAILDRKSTTKVCQIFGRRLISWQCKKQTIVATSTTEAEYVAVARCCGQVLWIQNQMLDYGLNFMNTKIYIDNESTICIVKNPVFQSKTKHIEIRHHFIRDAYEKKLI</sequence>
<feature type="domain" description="Reverse transcriptase Ty1/copia-type" evidence="2">
    <location>
        <begin position="78"/>
        <end position="179"/>
    </location>
</feature>
<dbReference type="Pfam" id="PF13976">
    <property type="entry name" value="gag_pre-integrs"/>
    <property type="match status" value="1"/>
</dbReference>
<proteinExistence type="predicted"/>
<feature type="domain" description="GAG-pre-integrase" evidence="3">
    <location>
        <begin position="628"/>
        <end position="679"/>
    </location>
</feature>
<accession>A0A6L2K2N5</accession>
<dbReference type="CDD" id="cd09272">
    <property type="entry name" value="RNase_HI_RT_Ty1"/>
    <property type="match status" value="1"/>
</dbReference>
<organism evidence="4">
    <name type="scientific">Tanacetum cinerariifolium</name>
    <name type="common">Dalmatian daisy</name>
    <name type="synonym">Chrysanthemum cinerariifolium</name>
    <dbReference type="NCBI Taxonomy" id="118510"/>
    <lineage>
        <taxon>Eukaryota</taxon>
        <taxon>Viridiplantae</taxon>
        <taxon>Streptophyta</taxon>
        <taxon>Embryophyta</taxon>
        <taxon>Tracheophyta</taxon>
        <taxon>Spermatophyta</taxon>
        <taxon>Magnoliopsida</taxon>
        <taxon>eudicotyledons</taxon>
        <taxon>Gunneridae</taxon>
        <taxon>Pentapetalae</taxon>
        <taxon>asterids</taxon>
        <taxon>campanulids</taxon>
        <taxon>Asterales</taxon>
        <taxon>Asteraceae</taxon>
        <taxon>Asteroideae</taxon>
        <taxon>Anthemideae</taxon>
        <taxon>Anthemidinae</taxon>
        <taxon>Tanacetum</taxon>
    </lineage>
</organism>
<protein>
    <submittedName>
        <fullName evidence="4">Putative ribonuclease H-like domain-containing protein</fullName>
    </submittedName>
</protein>
<evidence type="ECO:0000313" key="4">
    <source>
        <dbReference type="EMBL" id="GEU43269.1"/>
    </source>
</evidence>
<dbReference type="InterPro" id="IPR013103">
    <property type="entry name" value="RVT_2"/>
</dbReference>
<dbReference type="InterPro" id="IPR025724">
    <property type="entry name" value="GAG-pre-integrase_dom"/>
</dbReference>
<evidence type="ECO:0000259" key="2">
    <source>
        <dbReference type="Pfam" id="PF07727"/>
    </source>
</evidence>
<feature type="compositionally biased region" description="Basic and acidic residues" evidence="1">
    <location>
        <begin position="480"/>
        <end position="493"/>
    </location>
</feature>
<reference evidence="4" key="1">
    <citation type="journal article" date="2019" name="Sci. Rep.">
        <title>Draft genome of Tanacetum cinerariifolium, the natural source of mosquito coil.</title>
        <authorList>
            <person name="Yamashiro T."/>
            <person name="Shiraishi A."/>
            <person name="Satake H."/>
            <person name="Nakayama K."/>
        </authorList>
    </citation>
    <scope>NUCLEOTIDE SEQUENCE</scope>
</reference>
<dbReference type="PANTHER" id="PTHR11439">
    <property type="entry name" value="GAG-POL-RELATED RETROTRANSPOSON"/>
    <property type="match status" value="1"/>
</dbReference>
<comment type="caution">
    <text evidence="4">The sequence shown here is derived from an EMBL/GenBank/DDBJ whole genome shotgun (WGS) entry which is preliminary data.</text>
</comment>
<dbReference type="EMBL" id="BKCJ010001685">
    <property type="protein sequence ID" value="GEU43269.1"/>
    <property type="molecule type" value="Genomic_DNA"/>
</dbReference>